<keyword evidence="2" id="KW-1133">Transmembrane helix</keyword>
<gene>
    <name evidence="3" type="ORF">OS493_001757</name>
</gene>
<dbReference type="SUPFAM" id="SSF56235">
    <property type="entry name" value="N-terminal nucleophile aminohydrolases (Ntn hydrolases)"/>
    <property type="match status" value="1"/>
</dbReference>
<evidence type="ECO:0000256" key="2">
    <source>
        <dbReference type="SAM" id="Phobius"/>
    </source>
</evidence>
<feature type="binding site" evidence="1">
    <location>
        <position position="171"/>
    </location>
    <ligand>
        <name>L-glutamate</name>
        <dbReference type="ChEBI" id="CHEBI:29985"/>
    </ligand>
</feature>
<reference evidence="3" key="1">
    <citation type="submission" date="2023-01" db="EMBL/GenBank/DDBJ databases">
        <title>Genome assembly of the deep-sea coral Lophelia pertusa.</title>
        <authorList>
            <person name="Herrera S."/>
            <person name="Cordes E."/>
        </authorList>
    </citation>
    <scope>NUCLEOTIDE SEQUENCE</scope>
    <source>
        <strain evidence="3">USNM1676648</strain>
        <tissue evidence="3">Polyp</tissue>
    </source>
</reference>
<dbReference type="OrthoDB" id="1081007at2759"/>
<sequence length="201" mass="21604">MQGLDLLSQGIMEGENTRELKDLTADEKEGIEFGQGGKFTKKRKIIVAVVVVIVWIAIIVAVVLVVVLKKKEEDTKGEVEGPTEFFIPPLATAAPPGADGPYSRGVVAADAPQCSEVGRDILKKNGSAVDSAIATLFCIGVINMHSAGIGGGGFMVVYNRTRNFAEVFDYRERAPGKANTTMYVNSSLSSKLWRLRLRCAG</sequence>
<protein>
    <recommendedName>
        <fullName evidence="5">Gamma-glutamyltranspeptidase 1</fullName>
    </recommendedName>
</protein>
<organism evidence="3 4">
    <name type="scientific">Desmophyllum pertusum</name>
    <dbReference type="NCBI Taxonomy" id="174260"/>
    <lineage>
        <taxon>Eukaryota</taxon>
        <taxon>Metazoa</taxon>
        <taxon>Cnidaria</taxon>
        <taxon>Anthozoa</taxon>
        <taxon>Hexacorallia</taxon>
        <taxon>Scleractinia</taxon>
        <taxon>Caryophylliina</taxon>
        <taxon>Caryophylliidae</taxon>
        <taxon>Desmophyllum</taxon>
    </lineage>
</organism>
<dbReference type="GO" id="GO:0036374">
    <property type="term" value="F:glutathione hydrolase activity"/>
    <property type="evidence" value="ECO:0007669"/>
    <property type="project" value="InterPro"/>
</dbReference>
<name>A0A9X0CUT7_9CNID</name>
<dbReference type="GO" id="GO:0006751">
    <property type="term" value="P:glutathione catabolic process"/>
    <property type="evidence" value="ECO:0007669"/>
    <property type="project" value="InterPro"/>
</dbReference>
<dbReference type="Proteomes" id="UP001163046">
    <property type="component" value="Unassembled WGS sequence"/>
</dbReference>
<evidence type="ECO:0000313" key="4">
    <source>
        <dbReference type="Proteomes" id="UP001163046"/>
    </source>
</evidence>
<keyword evidence="2" id="KW-0472">Membrane</keyword>
<keyword evidence="2" id="KW-0812">Transmembrane</keyword>
<keyword evidence="4" id="KW-1185">Reference proteome</keyword>
<dbReference type="PANTHER" id="PTHR11686:SF9">
    <property type="entry name" value="RE13973P"/>
    <property type="match status" value="1"/>
</dbReference>
<dbReference type="EMBL" id="MU826826">
    <property type="protein sequence ID" value="KAJ7375028.1"/>
    <property type="molecule type" value="Genomic_DNA"/>
</dbReference>
<dbReference type="InterPro" id="IPR000101">
    <property type="entry name" value="GGT_peptidase"/>
</dbReference>
<feature type="transmembrane region" description="Helical" evidence="2">
    <location>
        <begin position="132"/>
        <end position="158"/>
    </location>
</feature>
<dbReference type="InterPro" id="IPR029055">
    <property type="entry name" value="Ntn_hydrolases_N"/>
</dbReference>
<proteinExistence type="predicted"/>
<comment type="caution">
    <text evidence="3">The sequence shown here is derived from an EMBL/GenBank/DDBJ whole genome shotgun (WGS) entry which is preliminary data.</text>
</comment>
<feature type="transmembrane region" description="Helical" evidence="2">
    <location>
        <begin position="45"/>
        <end position="68"/>
    </location>
</feature>
<accession>A0A9X0CUT7</accession>
<evidence type="ECO:0000313" key="3">
    <source>
        <dbReference type="EMBL" id="KAJ7375028.1"/>
    </source>
</evidence>
<evidence type="ECO:0008006" key="5">
    <source>
        <dbReference type="Google" id="ProtNLM"/>
    </source>
</evidence>
<dbReference type="PANTHER" id="PTHR11686">
    <property type="entry name" value="GAMMA GLUTAMYL TRANSPEPTIDASE"/>
    <property type="match status" value="1"/>
</dbReference>
<dbReference type="AlphaFoldDB" id="A0A9X0CUT7"/>
<dbReference type="GO" id="GO:0005886">
    <property type="term" value="C:plasma membrane"/>
    <property type="evidence" value="ECO:0007669"/>
    <property type="project" value="TreeGrafter"/>
</dbReference>
<evidence type="ECO:0000256" key="1">
    <source>
        <dbReference type="PIRSR" id="PIRSR600101-2"/>
    </source>
</evidence>
<dbReference type="Pfam" id="PF01019">
    <property type="entry name" value="G_glu_transpept"/>
    <property type="match status" value="1"/>
</dbReference>